<feature type="non-terminal residue" evidence="1">
    <location>
        <position position="1"/>
    </location>
</feature>
<name>K1T6P3_9ZZZZ</name>
<accession>K1T6P3</accession>
<dbReference type="EMBL" id="AJWY01007718">
    <property type="protein sequence ID" value="EKC63209.1"/>
    <property type="molecule type" value="Genomic_DNA"/>
</dbReference>
<comment type="caution">
    <text evidence="1">The sequence shown here is derived from an EMBL/GenBank/DDBJ whole genome shotgun (WGS) entry which is preliminary data.</text>
</comment>
<protein>
    <submittedName>
        <fullName evidence="1">ABC-type spermidine/putrescine transport system, ATPase component</fullName>
    </submittedName>
</protein>
<reference evidence="1" key="1">
    <citation type="journal article" date="2013" name="Environ. Microbiol.">
        <title>Microbiota from the distal guts of lean and obese adolescents exhibit partial functional redundancy besides clear differences in community structure.</title>
        <authorList>
            <person name="Ferrer M."/>
            <person name="Ruiz A."/>
            <person name="Lanza F."/>
            <person name="Haange S.B."/>
            <person name="Oberbach A."/>
            <person name="Till H."/>
            <person name="Bargiela R."/>
            <person name="Campoy C."/>
            <person name="Segura M.T."/>
            <person name="Richter M."/>
            <person name="von Bergen M."/>
            <person name="Seifert J."/>
            <person name="Suarez A."/>
        </authorList>
    </citation>
    <scope>NUCLEOTIDE SEQUENCE</scope>
</reference>
<proteinExistence type="predicted"/>
<gene>
    <name evidence="1" type="ORF">LEA_11450</name>
</gene>
<organism evidence="1">
    <name type="scientific">human gut metagenome</name>
    <dbReference type="NCBI Taxonomy" id="408170"/>
    <lineage>
        <taxon>unclassified sequences</taxon>
        <taxon>metagenomes</taxon>
        <taxon>organismal metagenomes</taxon>
    </lineage>
</organism>
<dbReference type="AlphaFoldDB" id="K1T6P3"/>
<evidence type="ECO:0000313" key="1">
    <source>
        <dbReference type="EMBL" id="EKC63209.1"/>
    </source>
</evidence>
<sequence length="120" mass="13612">NVIETTVTYSNQNDNSFEFELEGETVTVPDKYYEEGTKLKITLPPDALSLAGDGVGDLKDLYIESVVYKGEHNEIILESDERKWLMLSDTDEQVATYVPLSFNFSKARFEVISEFSEKEG</sequence>